<accession>B4VL33</accession>
<keyword evidence="3" id="KW-1185">Reference proteome</keyword>
<proteinExistence type="predicted"/>
<sequence length="117" mass="12711">MDIQLILITLFAATLTMLATGLGAVPFFFFPNLSSHWSERGYAFASGVMLSASVFDLIFPAIQRGGYTQGVIGLVIGTIFFIISESWLGDREPKIGDIRGASARRVILILGTLFIHS</sequence>
<dbReference type="OrthoDB" id="9787346at2"/>
<keyword evidence="1" id="KW-1133">Transmembrane helix</keyword>
<name>B4VL33_9CYAN</name>
<gene>
    <name evidence="2" type="ORF">MC7420_413</name>
</gene>
<dbReference type="AlphaFoldDB" id="B4VL33"/>
<feature type="transmembrane region" description="Helical" evidence="1">
    <location>
        <begin position="6"/>
        <end position="30"/>
    </location>
</feature>
<evidence type="ECO:0000313" key="2">
    <source>
        <dbReference type="EMBL" id="EDX77276.1"/>
    </source>
</evidence>
<dbReference type="EMBL" id="DS989844">
    <property type="protein sequence ID" value="EDX77276.1"/>
    <property type="molecule type" value="Genomic_DNA"/>
</dbReference>
<keyword evidence="1" id="KW-0812">Transmembrane</keyword>
<organism evidence="2 3">
    <name type="scientific">Coleofasciculus chthonoplastes PCC 7420</name>
    <dbReference type="NCBI Taxonomy" id="118168"/>
    <lineage>
        <taxon>Bacteria</taxon>
        <taxon>Bacillati</taxon>
        <taxon>Cyanobacteriota</taxon>
        <taxon>Cyanophyceae</taxon>
        <taxon>Coleofasciculales</taxon>
        <taxon>Coleofasciculaceae</taxon>
        <taxon>Coleofasciculus</taxon>
    </lineage>
</organism>
<dbReference type="eggNOG" id="COG0428">
    <property type="taxonomic scope" value="Bacteria"/>
</dbReference>
<evidence type="ECO:0000256" key="1">
    <source>
        <dbReference type="SAM" id="Phobius"/>
    </source>
</evidence>
<keyword evidence="1" id="KW-0472">Membrane</keyword>
<feature type="transmembrane region" description="Helical" evidence="1">
    <location>
        <begin position="68"/>
        <end position="89"/>
    </location>
</feature>
<dbReference type="RefSeq" id="WP_006099391.1">
    <property type="nucleotide sequence ID" value="NZ_DS989844.1"/>
</dbReference>
<dbReference type="Proteomes" id="UP000003835">
    <property type="component" value="Unassembled WGS sequence"/>
</dbReference>
<dbReference type="HOGENOM" id="CLU_2080761_0_0_3"/>
<reference evidence="2 3" key="1">
    <citation type="submission" date="2008-07" db="EMBL/GenBank/DDBJ databases">
        <authorList>
            <person name="Tandeau de Marsac N."/>
            <person name="Ferriera S."/>
            <person name="Johnson J."/>
            <person name="Kravitz S."/>
            <person name="Beeson K."/>
            <person name="Sutton G."/>
            <person name="Rogers Y.-H."/>
            <person name="Friedman R."/>
            <person name="Frazier M."/>
            <person name="Venter J.C."/>
        </authorList>
    </citation>
    <scope>NUCLEOTIDE SEQUENCE [LARGE SCALE GENOMIC DNA]</scope>
    <source>
        <strain evidence="2 3">PCC 7420</strain>
    </source>
</reference>
<protein>
    <submittedName>
        <fullName evidence="2">Uncharacterized protein</fullName>
    </submittedName>
</protein>
<feature type="transmembrane region" description="Helical" evidence="1">
    <location>
        <begin position="42"/>
        <end position="62"/>
    </location>
</feature>
<dbReference type="STRING" id="118168.MC7420_413"/>
<evidence type="ECO:0000313" key="3">
    <source>
        <dbReference type="Proteomes" id="UP000003835"/>
    </source>
</evidence>